<accession>A0A1M5GUB8</accession>
<feature type="chain" id="PRO_5013382049" evidence="1">
    <location>
        <begin position="24"/>
        <end position="176"/>
    </location>
</feature>
<dbReference type="AlphaFoldDB" id="A0A1M5GUB8"/>
<gene>
    <name evidence="2" type="ORF">SAMN05444405_12231</name>
</gene>
<protein>
    <submittedName>
        <fullName evidence="2">Uncharacterized protein</fullName>
    </submittedName>
</protein>
<dbReference type="OrthoDB" id="881763at2"/>
<dbReference type="Proteomes" id="UP000184509">
    <property type="component" value="Unassembled WGS sequence"/>
</dbReference>
<dbReference type="PROSITE" id="PS51257">
    <property type="entry name" value="PROKAR_LIPOPROTEIN"/>
    <property type="match status" value="1"/>
</dbReference>
<sequence>MKKKTIRYSLIMLIFLISAFSCDSCEDDIDWNKLPAETHEGNNNIGCYVNGNLWAAYNNKSPFMSPDIWAALTKDDNNMILLIGTERRDTETSLSFVVMNPRENEKLSIQEVGFNLLKDEACNGYYQNIGSIFITKLDTIKNIVSGRFSFTLKCKDSTSVVNVTDGRFDISLFKEY</sequence>
<evidence type="ECO:0000256" key="1">
    <source>
        <dbReference type="SAM" id="SignalP"/>
    </source>
</evidence>
<dbReference type="RefSeq" id="WP_073403994.1">
    <property type="nucleotide sequence ID" value="NZ_FQTV01000022.1"/>
</dbReference>
<reference evidence="2 3" key="1">
    <citation type="submission" date="2016-11" db="EMBL/GenBank/DDBJ databases">
        <authorList>
            <person name="Jaros S."/>
            <person name="Januszkiewicz K."/>
            <person name="Wedrychowicz H."/>
        </authorList>
    </citation>
    <scope>NUCLEOTIDE SEQUENCE [LARGE SCALE GENOMIC DNA]</scope>
    <source>
        <strain evidence="2 3">DSM 26991</strain>
    </source>
</reference>
<keyword evidence="3" id="KW-1185">Reference proteome</keyword>
<keyword evidence="1" id="KW-0732">Signal</keyword>
<name>A0A1M5GUB8_9BACE</name>
<organism evidence="2 3">
    <name type="scientific">Bacteroides luti</name>
    <dbReference type="NCBI Taxonomy" id="1297750"/>
    <lineage>
        <taxon>Bacteria</taxon>
        <taxon>Pseudomonadati</taxon>
        <taxon>Bacteroidota</taxon>
        <taxon>Bacteroidia</taxon>
        <taxon>Bacteroidales</taxon>
        <taxon>Bacteroidaceae</taxon>
        <taxon>Bacteroides</taxon>
    </lineage>
</organism>
<evidence type="ECO:0000313" key="2">
    <source>
        <dbReference type="EMBL" id="SHG07281.1"/>
    </source>
</evidence>
<proteinExistence type="predicted"/>
<evidence type="ECO:0000313" key="3">
    <source>
        <dbReference type="Proteomes" id="UP000184509"/>
    </source>
</evidence>
<dbReference type="EMBL" id="FQTV01000022">
    <property type="protein sequence ID" value="SHG07281.1"/>
    <property type="molecule type" value="Genomic_DNA"/>
</dbReference>
<feature type="signal peptide" evidence="1">
    <location>
        <begin position="1"/>
        <end position="23"/>
    </location>
</feature>